<dbReference type="STRING" id="569365.A0A0D2BBP6"/>
<feature type="region of interest" description="Disordered" evidence="1">
    <location>
        <begin position="304"/>
        <end position="325"/>
    </location>
</feature>
<dbReference type="RefSeq" id="XP_016255203.1">
    <property type="nucleotide sequence ID" value="XM_016388275.1"/>
</dbReference>
<sequence>MDSLNSLVQQHLECKKADEARNTFIGRLIQKIDNMQKAMDRNAFIMVLIDGDNMYFLTELVKKGAVGGDEAAKLLRQAVFEYLRHDNNFKHDYKIVIRVYANLKGLSKFYSDMNILPSATSFNQFVLGFNKAHPLCDFMDAGNHEEAADTKLKEHINLYIHNVHCKTLLFGGSSDNTYASFLSSFLIDMDIASRIRLIKGRPFSAEFSSIQDKLQWTEFAAVFRNATPSKERTPDGIRRDTQVWVQQPQTQRSWQRTSSGDRSMASRPKMIADVYGNNVGSNAIATTLLENLYRAERGVDEADTHSWNSSASLKSPSSPTALPRRRADYSADDIVTALIKCVNDMLQKTPKSLDFGDVRRRVESIFGLPSNFWAGDGWTRRSKNIIKRAVESWVERTGNPRPGYATWEFASKPPGQPSPPTNQKTPSSKGRPSPG</sequence>
<dbReference type="PANTHER" id="PTHR37543:SF1">
    <property type="entry name" value="CCCH ZINC FINGER DNA BINDING PROTEIN (AFU_ORTHOLOGUE AFUA_5G12760)"/>
    <property type="match status" value="1"/>
</dbReference>
<feature type="compositionally biased region" description="Polar residues" evidence="1">
    <location>
        <begin position="421"/>
        <end position="435"/>
    </location>
</feature>
<reference evidence="3 4" key="1">
    <citation type="submission" date="2015-01" db="EMBL/GenBank/DDBJ databases">
        <title>The Genome Sequence of Cladophialophora immunda CBS83496.</title>
        <authorList>
            <consortium name="The Broad Institute Genomics Platform"/>
            <person name="Cuomo C."/>
            <person name="de Hoog S."/>
            <person name="Gorbushina A."/>
            <person name="Stielow B."/>
            <person name="Teixiera M."/>
            <person name="Abouelleil A."/>
            <person name="Chapman S.B."/>
            <person name="Priest M."/>
            <person name="Young S.K."/>
            <person name="Wortman J."/>
            <person name="Nusbaum C."/>
            <person name="Birren B."/>
        </authorList>
    </citation>
    <scope>NUCLEOTIDE SEQUENCE [LARGE SCALE GENOMIC DNA]</scope>
    <source>
        <strain evidence="3 4">CBS 83496</strain>
    </source>
</reference>
<dbReference type="Proteomes" id="UP000054466">
    <property type="component" value="Unassembled WGS sequence"/>
</dbReference>
<dbReference type="PANTHER" id="PTHR37543">
    <property type="entry name" value="CCCH ZINC FINGER DNA BINDING PROTEIN (AFU_ORTHOLOGUE AFUA_5G12760)"/>
    <property type="match status" value="1"/>
</dbReference>
<gene>
    <name evidence="3" type="ORF">PV07_01714</name>
</gene>
<evidence type="ECO:0000259" key="2">
    <source>
        <dbReference type="Pfam" id="PF25540"/>
    </source>
</evidence>
<evidence type="ECO:0000256" key="1">
    <source>
        <dbReference type="SAM" id="MobiDB-lite"/>
    </source>
</evidence>
<evidence type="ECO:0000313" key="3">
    <source>
        <dbReference type="EMBL" id="KIW34987.1"/>
    </source>
</evidence>
<protein>
    <recommendedName>
        <fullName evidence="2">DUF7923 domain-containing protein</fullName>
    </recommendedName>
</protein>
<name>A0A0D2BBP6_9EURO</name>
<dbReference type="EMBL" id="KN847040">
    <property type="protein sequence ID" value="KIW34987.1"/>
    <property type="molecule type" value="Genomic_DNA"/>
</dbReference>
<dbReference type="Pfam" id="PF25540">
    <property type="entry name" value="DUF7923"/>
    <property type="match status" value="1"/>
</dbReference>
<keyword evidence="4" id="KW-1185">Reference proteome</keyword>
<dbReference type="OrthoDB" id="2270193at2759"/>
<proteinExistence type="predicted"/>
<accession>A0A0D2BBP6</accession>
<feature type="region of interest" description="Disordered" evidence="1">
    <location>
        <begin position="398"/>
        <end position="435"/>
    </location>
</feature>
<dbReference type="AlphaFoldDB" id="A0A0D2BBP6"/>
<dbReference type="InterPro" id="IPR057683">
    <property type="entry name" value="DUF7923"/>
</dbReference>
<feature type="compositionally biased region" description="Polar residues" evidence="1">
    <location>
        <begin position="243"/>
        <end position="261"/>
    </location>
</feature>
<feature type="domain" description="DUF7923" evidence="2">
    <location>
        <begin position="39"/>
        <end position="223"/>
    </location>
</feature>
<dbReference type="GeneID" id="27340908"/>
<feature type="region of interest" description="Disordered" evidence="1">
    <location>
        <begin position="243"/>
        <end position="264"/>
    </location>
</feature>
<organism evidence="3 4">
    <name type="scientific">Cladophialophora immunda</name>
    <dbReference type="NCBI Taxonomy" id="569365"/>
    <lineage>
        <taxon>Eukaryota</taxon>
        <taxon>Fungi</taxon>
        <taxon>Dikarya</taxon>
        <taxon>Ascomycota</taxon>
        <taxon>Pezizomycotina</taxon>
        <taxon>Eurotiomycetes</taxon>
        <taxon>Chaetothyriomycetidae</taxon>
        <taxon>Chaetothyriales</taxon>
        <taxon>Herpotrichiellaceae</taxon>
        <taxon>Cladophialophora</taxon>
    </lineage>
</organism>
<dbReference type="HOGENOM" id="CLU_630048_0_0_1"/>
<evidence type="ECO:0000313" key="4">
    <source>
        <dbReference type="Proteomes" id="UP000054466"/>
    </source>
</evidence>
<dbReference type="VEuPathDB" id="FungiDB:PV07_01714"/>
<feature type="compositionally biased region" description="Low complexity" evidence="1">
    <location>
        <begin position="306"/>
        <end position="318"/>
    </location>
</feature>